<protein>
    <recommendedName>
        <fullName evidence="7">Colicin V production protein</fullName>
    </recommendedName>
</protein>
<dbReference type="GO" id="GO:0016020">
    <property type="term" value="C:membrane"/>
    <property type="evidence" value="ECO:0007669"/>
    <property type="project" value="UniProtKB-SubCell"/>
</dbReference>
<evidence type="ECO:0000256" key="5">
    <source>
        <dbReference type="SAM" id="Phobius"/>
    </source>
</evidence>
<keyword evidence="4 5" id="KW-0472">Membrane</keyword>
<name>A0A5J4RH58_9ZZZZ</name>
<evidence type="ECO:0000256" key="2">
    <source>
        <dbReference type="ARBA" id="ARBA00022692"/>
    </source>
</evidence>
<dbReference type="PANTHER" id="PTHR37306">
    <property type="entry name" value="COLICIN V PRODUCTION PROTEIN"/>
    <property type="match status" value="1"/>
</dbReference>
<comment type="caution">
    <text evidence="6">The sequence shown here is derived from an EMBL/GenBank/DDBJ whole genome shotgun (WGS) entry which is preliminary data.</text>
</comment>
<evidence type="ECO:0000256" key="1">
    <source>
        <dbReference type="ARBA" id="ARBA00004141"/>
    </source>
</evidence>
<dbReference type="Pfam" id="PF02674">
    <property type="entry name" value="Colicin_V"/>
    <property type="match status" value="1"/>
</dbReference>
<evidence type="ECO:0000256" key="4">
    <source>
        <dbReference type="ARBA" id="ARBA00023136"/>
    </source>
</evidence>
<dbReference type="PANTHER" id="PTHR37306:SF1">
    <property type="entry name" value="COLICIN V PRODUCTION PROTEIN"/>
    <property type="match status" value="1"/>
</dbReference>
<evidence type="ECO:0000256" key="3">
    <source>
        <dbReference type="ARBA" id="ARBA00022989"/>
    </source>
</evidence>
<accession>A0A5J4RH58</accession>
<feature type="transmembrane region" description="Helical" evidence="5">
    <location>
        <begin position="6"/>
        <end position="21"/>
    </location>
</feature>
<evidence type="ECO:0000313" key="6">
    <source>
        <dbReference type="EMBL" id="KAA6332928.1"/>
    </source>
</evidence>
<evidence type="ECO:0008006" key="7">
    <source>
        <dbReference type="Google" id="ProtNLM"/>
    </source>
</evidence>
<proteinExistence type="predicted"/>
<feature type="transmembrane region" description="Helical" evidence="5">
    <location>
        <begin position="65"/>
        <end position="86"/>
    </location>
</feature>
<reference evidence="6" key="1">
    <citation type="submission" date="2019-03" db="EMBL/GenBank/DDBJ databases">
        <title>Single cell metagenomics reveals metabolic interactions within the superorganism composed of flagellate Streblomastix strix and complex community of Bacteroidetes bacteria on its surface.</title>
        <authorList>
            <person name="Treitli S.C."/>
            <person name="Kolisko M."/>
            <person name="Husnik F."/>
            <person name="Keeling P."/>
            <person name="Hampl V."/>
        </authorList>
    </citation>
    <scope>NUCLEOTIDE SEQUENCE</scope>
    <source>
        <strain evidence="6">STM</strain>
    </source>
</reference>
<comment type="subcellular location">
    <subcellularLocation>
        <location evidence="1">Membrane</location>
        <topology evidence="1">Multi-pass membrane protein</topology>
    </subcellularLocation>
</comment>
<keyword evidence="2 5" id="KW-0812">Transmembrane</keyword>
<dbReference type="GO" id="GO:0009403">
    <property type="term" value="P:toxin biosynthetic process"/>
    <property type="evidence" value="ECO:0007669"/>
    <property type="project" value="InterPro"/>
</dbReference>
<dbReference type="AlphaFoldDB" id="A0A5J4RH58"/>
<keyword evidence="3 5" id="KW-1133">Transmembrane helix</keyword>
<dbReference type="EMBL" id="SNRY01001177">
    <property type="protein sequence ID" value="KAA6332928.1"/>
    <property type="molecule type" value="Genomic_DNA"/>
</dbReference>
<sequence length="180" mass="19720">MTVTDIVILICIVIGAGAGFTKGLIGQVAAILGLVLGFIIARHLYQYVAEEYVYPVTNSPTTAQIIAFIGIWILIPIAFSLVGSLLTKVIDAASLGCFNRILGAVLGAIMYIVIIGTLIHALDYFDTGNRLLNKNKKEASTFYYPLKDFVGTVFPIIKTVFKEKVIFEQQQDNEDSTRRA</sequence>
<dbReference type="InterPro" id="IPR003825">
    <property type="entry name" value="Colicin-V_CvpA"/>
</dbReference>
<gene>
    <name evidence="6" type="ORF">EZS27_018608</name>
</gene>
<organism evidence="6">
    <name type="scientific">termite gut metagenome</name>
    <dbReference type="NCBI Taxonomy" id="433724"/>
    <lineage>
        <taxon>unclassified sequences</taxon>
        <taxon>metagenomes</taxon>
        <taxon>organismal metagenomes</taxon>
    </lineage>
</organism>
<feature type="transmembrane region" description="Helical" evidence="5">
    <location>
        <begin position="98"/>
        <end position="122"/>
    </location>
</feature>